<keyword evidence="5 9" id="KW-0863">Zinc-finger</keyword>
<dbReference type="CDD" id="cd10747">
    <property type="entry name" value="DnaJ_C"/>
    <property type="match status" value="1"/>
</dbReference>
<evidence type="ECO:0000256" key="2">
    <source>
        <dbReference type="ARBA" id="ARBA00022705"/>
    </source>
</evidence>
<dbReference type="InterPro" id="IPR036410">
    <property type="entry name" value="HSP_DnaJ_Cys-rich_dom_sf"/>
</dbReference>
<evidence type="ECO:0000256" key="9">
    <source>
        <dbReference type="PROSITE-ProRule" id="PRU00546"/>
    </source>
</evidence>
<dbReference type="PROSITE" id="PS50076">
    <property type="entry name" value="DNAJ_2"/>
    <property type="match status" value="1"/>
</dbReference>
<dbReference type="SUPFAM" id="SSF57938">
    <property type="entry name" value="DnaJ/Hsp40 cysteine-rich domain"/>
    <property type="match status" value="1"/>
</dbReference>
<dbReference type="GO" id="GO:0006260">
    <property type="term" value="P:DNA replication"/>
    <property type="evidence" value="ECO:0007669"/>
    <property type="project" value="UniProtKB-KW"/>
</dbReference>
<evidence type="ECO:0000313" key="12">
    <source>
        <dbReference type="EMBL" id="OGK06461.1"/>
    </source>
</evidence>
<proteinExistence type="predicted"/>
<dbReference type="Proteomes" id="UP000179243">
    <property type="component" value="Unassembled WGS sequence"/>
</dbReference>
<evidence type="ECO:0000256" key="5">
    <source>
        <dbReference type="ARBA" id="ARBA00022771"/>
    </source>
</evidence>
<dbReference type="Pfam" id="PF01556">
    <property type="entry name" value="DnaJ_C"/>
    <property type="match status" value="1"/>
</dbReference>
<dbReference type="InterPro" id="IPR001623">
    <property type="entry name" value="DnaJ_domain"/>
</dbReference>
<keyword evidence="2" id="KW-0235">DNA replication</keyword>
<dbReference type="GO" id="GO:0008270">
    <property type="term" value="F:zinc ion binding"/>
    <property type="evidence" value="ECO:0007669"/>
    <property type="project" value="UniProtKB-KW"/>
</dbReference>
<dbReference type="PRINTS" id="PR00625">
    <property type="entry name" value="JDOMAIN"/>
</dbReference>
<dbReference type="PROSITE" id="PS00636">
    <property type="entry name" value="DNAJ_1"/>
    <property type="match status" value="1"/>
</dbReference>
<keyword evidence="8" id="KW-0143">Chaperone</keyword>
<dbReference type="GO" id="GO:0051082">
    <property type="term" value="F:unfolded protein binding"/>
    <property type="evidence" value="ECO:0007669"/>
    <property type="project" value="InterPro"/>
</dbReference>
<dbReference type="InterPro" id="IPR001305">
    <property type="entry name" value="HSP_DnaJ_Cys-rich_dom"/>
</dbReference>
<dbReference type="PANTHER" id="PTHR43096">
    <property type="entry name" value="DNAJ HOMOLOG 1, MITOCHONDRIAL-RELATED"/>
    <property type="match status" value="1"/>
</dbReference>
<evidence type="ECO:0000256" key="1">
    <source>
        <dbReference type="ARBA" id="ARBA00022490"/>
    </source>
</evidence>
<dbReference type="Gene3D" id="1.10.287.110">
    <property type="entry name" value="DnaJ domain"/>
    <property type="match status" value="1"/>
</dbReference>
<reference evidence="12 13" key="1">
    <citation type="journal article" date="2016" name="Nat. Commun.">
        <title>Thousands of microbial genomes shed light on interconnected biogeochemical processes in an aquifer system.</title>
        <authorList>
            <person name="Anantharaman K."/>
            <person name="Brown C.T."/>
            <person name="Hug L.A."/>
            <person name="Sharon I."/>
            <person name="Castelle C.J."/>
            <person name="Probst A.J."/>
            <person name="Thomas B.C."/>
            <person name="Singh A."/>
            <person name="Wilkins M.J."/>
            <person name="Karaoz U."/>
            <person name="Brodie E.L."/>
            <person name="Williams K.H."/>
            <person name="Hubbard S.S."/>
            <person name="Banfield J.F."/>
        </authorList>
    </citation>
    <scope>NUCLEOTIDE SEQUENCE [LARGE SCALE GENOMIC DNA]</scope>
</reference>
<dbReference type="FunFam" id="1.10.287.110:FF:000034">
    <property type="entry name" value="Chaperone protein DnaJ"/>
    <property type="match status" value="1"/>
</dbReference>
<dbReference type="PANTHER" id="PTHR43096:SF48">
    <property type="entry name" value="CHAPERONE PROTEIN DNAJ"/>
    <property type="match status" value="1"/>
</dbReference>
<feature type="domain" description="J" evidence="10">
    <location>
        <begin position="6"/>
        <end position="71"/>
    </location>
</feature>
<keyword evidence="6 9" id="KW-0862">Zinc</keyword>
<dbReference type="CDD" id="cd10719">
    <property type="entry name" value="DnaJ_zf"/>
    <property type="match status" value="1"/>
</dbReference>
<dbReference type="Gene3D" id="2.10.230.10">
    <property type="entry name" value="Heat shock protein DnaJ, cysteine-rich domain"/>
    <property type="match status" value="1"/>
</dbReference>
<dbReference type="SMART" id="SM00271">
    <property type="entry name" value="DnaJ"/>
    <property type="match status" value="1"/>
</dbReference>
<dbReference type="GO" id="GO:0031072">
    <property type="term" value="F:heat shock protein binding"/>
    <property type="evidence" value="ECO:0007669"/>
    <property type="project" value="InterPro"/>
</dbReference>
<keyword evidence="1" id="KW-0963">Cytoplasm</keyword>
<dbReference type="GO" id="GO:0005737">
    <property type="term" value="C:cytoplasm"/>
    <property type="evidence" value="ECO:0007669"/>
    <property type="project" value="TreeGrafter"/>
</dbReference>
<evidence type="ECO:0000256" key="6">
    <source>
        <dbReference type="ARBA" id="ARBA00022833"/>
    </source>
</evidence>
<keyword evidence="4" id="KW-0677">Repeat</keyword>
<evidence type="ECO:0000313" key="13">
    <source>
        <dbReference type="Proteomes" id="UP000179243"/>
    </source>
</evidence>
<evidence type="ECO:0000259" key="11">
    <source>
        <dbReference type="PROSITE" id="PS51188"/>
    </source>
</evidence>
<dbReference type="Pfam" id="PF00684">
    <property type="entry name" value="DnaJ_CXXCXGXG"/>
    <property type="match status" value="1"/>
</dbReference>
<organism evidence="12 13">
    <name type="scientific">Candidatus Raymondbacteria bacterium RIFOXYD12_FULL_49_13</name>
    <dbReference type="NCBI Taxonomy" id="1817890"/>
    <lineage>
        <taxon>Bacteria</taxon>
        <taxon>Raymondiibacteriota</taxon>
    </lineage>
</organism>
<dbReference type="AlphaFoldDB" id="A0A1F7FIR8"/>
<dbReference type="EMBL" id="MFYX01000030">
    <property type="protein sequence ID" value="OGK06461.1"/>
    <property type="molecule type" value="Genomic_DNA"/>
</dbReference>
<gene>
    <name evidence="12" type="ORF">A2519_07185</name>
</gene>
<evidence type="ECO:0000256" key="4">
    <source>
        <dbReference type="ARBA" id="ARBA00022737"/>
    </source>
</evidence>
<keyword evidence="7" id="KW-0346">Stress response</keyword>
<dbReference type="Gene3D" id="2.60.260.20">
    <property type="entry name" value="Urease metallochaperone UreE, N-terminal domain"/>
    <property type="match status" value="1"/>
</dbReference>
<dbReference type="SUPFAM" id="SSF49493">
    <property type="entry name" value="HSP40/DnaJ peptide-binding domain"/>
    <property type="match status" value="1"/>
</dbReference>
<evidence type="ECO:0000256" key="3">
    <source>
        <dbReference type="ARBA" id="ARBA00022723"/>
    </source>
</evidence>
<dbReference type="Pfam" id="PF00226">
    <property type="entry name" value="DnaJ"/>
    <property type="match status" value="1"/>
</dbReference>
<comment type="caution">
    <text evidence="12">The sequence shown here is derived from an EMBL/GenBank/DDBJ whole genome shotgun (WGS) entry which is preliminary data.</text>
</comment>
<keyword evidence="3 9" id="KW-0479">Metal-binding</keyword>
<name>A0A1F7FIR8_UNCRA</name>
<feature type="zinc finger region" description="CR-type" evidence="9">
    <location>
        <begin position="149"/>
        <end position="228"/>
    </location>
</feature>
<dbReference type="InterPro" id="IPR002939">
    <property type="entry name" value="DnaJ_C"/>
</dbReference>
<dbReference type="GO" id="GO:0042026">
    <property type="term" value="P:protein refolding"/>
    <property type="evidence" value="ECO:0007669"/>
    <property type="project" value="TreeGrafter"/>
</dbReference>
<evidence type="ECO:0000256" key="7">
    <source>
        <dbReference type="ARBA" id="ARBA00023016"/>
    </source>
</evidence>
<dbReference type="SUPFAM" id="SSF46565">
    <property type="entry name" value="Chaperone J-domain"/>
    <property type="match status" value="1"/>
</dbReference>
<dbReference type="InterPro" id="IPR008971">
    <property type="entry name" value="HSP40/DnaJ_pept-bd"/>
</dbReference>
<evidence type="ECO:0000259" key="10">
    <source>
        <dbReference type="PROSITE" id="PS50076"/>
    </source>
</evidence>
<feature type="non-terminal residue" evidence="12">
    <location>
        <position position="285"/>
    </location>
</feature>
<protein>
    <submittedName>
        <fullName evidence="12">Molecular chaperone DnaJ</fullName>
    </submittedName>
</protein>
<sequence length="285" mass="30356">MAEKRDYYEVLGVGKDADTESIKNAYRKLAIKYHPDKNKGDKSAEERFKEATEAYEVLKDPDKRKKYDQFGHAAFGAGHGGWGGGFAGGADGFDISDALRAFMNDFGGDSFFSDFFGGSRRRGGRGGGSNRGSDLQVTVHLTLEEINTGTSKKIKYKKREHCSHCGGKGGSGARTCSTCGGSGQVRRVTQSLFGQMVNVGACSACNGTGEVISNKCSECGGDGLLRTESTISVKIPAGVAEGNYIPLRGQGDAGARGGQAGDLIVIIEEIPHEFFERHGQDLVCE</sequence>
<dbReference type="PROSITE" id="PS51188">
    <property type="entry name" value="ZF_CR"/>
    <property type="match status" value="1"/>
</dbReference>
<accession>A0A1F7FIR8</accession>
<feature type="domain" description="CR-type" evidence="11">
    <location>
        <begin position="149"/>
        <end position="228"/>
    </location>
</feature>
<dbReference type="InterPro" id="IPR018253">
    <property type="entry name" value="DnaJ_domain_CS"/>
</dbReference>
<dbReference type="CDD" id="cd06257">
    <property type="entry name" value="DnaJ"/>
    <property type="match status" value="1"/>
</dbReference>
<evidence type="ECO:0000256" key="8">
    <source>
        <dbReference type="ARBA" id="ARBA00023186"/>
    </source>
</evidence>
<dbReference type="InterPro" id="IPR036869">
    <property type="entry name" value="J_dom_sf"/>
</dbReference>